<sequence length="665" mass="71561">MRLHTKKLHTIVWLVLGVSGADIVLAGGSSRQEKVTTKASFQSERTPATTASASSAVIQTVEAPIATTLMEKADAPIIAPPSNNSPVVLNKILVSQSAPQLVPIAYEFSYGTPSHSHVQNKQPDAPDGQHRTVDYVADKGGFRAGVATNEPGTETTLEGASKIVSSAMKAVDAALKFGPRHPSKNAQTIKQVPLPMGVAPVRQPTPVSPVKPMPHHEEMSPQSYKPVAQIQQSPAEGSAQFAPVRIVDIQPLPTPLVRIAQFEQPSPTSRIEVVRPHSMASPARIDEPPLPLLEPFPPLPADNAVTTVIKPVTLSPPPTNPSATVLHLSPHFASSAQIISDLIPRVEIIPPQPALFHRPVVHTVSEVSQSSPPQLLGLEPSRSFPPIDVEISRLPAQPPGRVTAQPSHSIAQPPTRVEIIRPTVVNTGFTALEPTQQLVTPGPVSTIGKNIARVSSLESINDAQIFEVKTKVVPVDRALPPTPLSTPVTESVVTLPQRNSRHLLAPPKPQPHGSGSVKMNHFTAGQQGLTHPMGILRNLPATANRIPSHPEPIRFPESVVLVAISPYAPSPTNLSRSNQNLGNNESIRKFFSLSPSKSEHQIAVNKFFSNIKQHHLNEVKMVKKHEDHLQAVASRVLPFFHIRSVGSMSRPRMPAFGANIFSVLH</sequence>
<feature type="signal peptide" evidence="1">
    <location>
        <begin position="1"/>
        <end position="20"/>
    </location>
</feature>
<keyword evidence="3" id="KW-1185">Reference proteome</keyword>
<dbReference type="AlphaFoldDB" id="A0A7M7JCW5"/>
<feature type="chain" id="PRO_5029489561" evidence="1">
    <location>
        <begin position="21"/>
        <end position="665"/>
    </location>
</feature>
<accession>A0A7M7JCW5</accession>
<evidence type="ECO:0000313" key="3">
    <source>
        <dbReference type="Proteomes" id="UP000594260"/>
    </source>
</evidence>
<dbReference type="Proteomes" id="UP000594260">
    <property type="component" value="Unplaced"/>
</dbReference>
<dbReference type="EnsemblMetazoa" id="XM_022794261">
    <property type="protein sequence ID" value="XP_022649996"/>
    <property type="gene ID" value="LOC111245646"/>
</dbReference>
<proteinExistence type="predicted"/>
<organism evidence="2 3">
    <name type="scientific">Varroa destructor</name>
    <name type="common">Honeybee mite</name>
    <dbReference type="NCBI Taxonomy" id="109461"/>
    <lineage>
        <taxon>Eukaryota</taxon>
        <taxon>Metazoa</taxon>
        <taxon>Ecdysozoa</taxon>
        <taxon>Arthropoda</taxon>
        <taxon>Chelicerata</taxon>
        <taxon>Arachnida</taxon>
        <taxon>Acari</taxon>
        <taxon>Parasitiformes</taxon>
        <taxon>Mesostigmata</taxon>
        <taxon>Gamasina</taxon>
        <taxon>Dermanyssoidea</taxon>
        <taxon>Varroidae</taxon>
        <taxon>Varroa</taxon>
    </lineage>
</organism>
<dbReference type="Pfam" id="PF00379">
    <property type="entry name" value="Chitin_bind_4"/>
    <property type="match status" value="1"/>
</dbReference>
<reference evidence="2" key="1">
    <citation type="submission" date="2021-01" db="UniProtKB">
        <authorList>
            <consortium name="EnsemblMetazoa"/>
        </authorList>
    </citation>
    <scope>IDENTIFICATION</scope>
</reference>
<name>A0A7M7JCW5_VARDE</name>
<evidence type="ECO:0000313" key="2">
    <source>
        <dbReference type="EnsemblMetazoa" id="XP_022649996"/>
    </source>
</evidence>
<dbReference type="GeneID" id="111245646"/>
<protein>
    <submittedName>
        <fullName evidence="2">Uncharacterized protein</fullName>
    </submittedName>
</protein>
<dbReference type="InterPro" id="IPR000618">
    <property type="entry name" value="Insect_cuticle"/>
</dbReference>
<keyword evidence="1" id="KW-0732">Signal</keyword>
<dbReference type="RefSeq" id="XP_022649996.1">
    <property type="nucleotide sequence ID" value="XM_022794261.1"/>
</dbReference>
<evidence type="ECO:0000256" key="1">
    <source>
        <dbReference type="SAM" id="SignalP"/>
    </source>
</evidence>